<comment type="caution">
    <text evidence="6">The sequence shown here is derived from an EMBL/GenBank/DDBJ whole genome shotgun (WGS) entry which is preliminary data.</text>
</comment>
<evidence type="ECO:0000313" key="6">
    <source>
        <dbReference type="EMBL" id="MPM23339.1"/>
    </source>
</evidence>
<dbReference type="InterPro" id="IPR051054">
    <property type="entry name" value="SorC_transcr_regulators"/>
</dbReference>
<evidence type="ECO:0000256" key="1">
    <source>
        <dbReference type="ARBA" id="ARBA00010466"/>
    </source>
</evidence>
<feature type="domain" description="Sugar-binding" evidence="5">
    <location>
        <begin position="64"/>
        <end position="311"/>
    </location>
</feature>
<dbReference type="Gene3D" id="1.10.10.60">
    <property type="entry name" value="Homeodomain-like"/>
    <property type="match status" value="1"/>
</dbReference>
<accession>A0A644Y4V5</accession>
<evidence type="ECO:0000259" key="5">
    <source>
        <dbReference type="Pfam" id="PF04198"/>
    </source>
</evidence>
<dbReference type="PANTHER" id="PTHR34294">
    <property type="entry name" value="TRANSCRIPTIONAL REGULATOR-RELATED"/>
    <property type="match status" value="1"/>
</dbReference>
<keyword evidence="2" id="KW-0805">Transcription regulation</keyword>
<sequence>MTKKPELTLLYSIARSYYVDKLSQSQIADMENISRSQISRLLDRAEKLGIVSISVSLPEDPDLSEMAESVTKLLGLREVIVAPLEGGADDSAAIAEAISVAASQYLPRALKGTKTVGLGWGKSMYNMSLRLSYRNLGDERMYVPLIGMSGTSNPYLQINTIVDRVAERHRARSYFVSVPAFRELSSPFSDIEEQRMAMLEQYWSHLDAAVIGLGGPPQSGGLFVDEISERYTAELAASGAVGDILSYFFRPDGGVYHFGHAYRQVAFDVRRLHRVRKVICLAGGQDKVEGIIAASRLGYINTLITDSVTAKIFYDKFRSGGVDRT</sequence>
<evidence type="ECO:0000256" key="3">
    <source>
        <dbReference type="ARBA" id="ARBA00023125"/>
    </source>
</evidence>
<dbReference type="PANTHER" id="PTHR34294:SF1">
    <property type="entry name" value="TRANSCRIPTIONAL REGULATOR LSRR"/>
    <property type="match status" value="1"/>
</dbReference>
<name>A0A644Y4V5_9ZZZZ</name>
<comment type="similarity">
    <text evidence="1">Belongs to the SorC transcriptional regulatory family.</text>
</comment>
<dbReference type="GO" id="GO:0030246">
    <property type="term" value="F:carbohydrate binding"/>
    <property type="evidence" value="ECO:0007669"/>
    <property type="project" value="InterPro"/>
</dbReference>
<dbReference type="SUPFAM" id="SSF100950">
    <property type="entry name" value="NagB/RpiA/CoA transferase-like"/>
    <property type="match status" value="1"/>
</dbReference>
<proteinExistence type="inferred from homology"/>
<dbReference type="SUPFAM" id="SSF88659">
    <property type="entry name" value="Sigma3 and sigma4 domains of RNA polymerase sigma factors"/>
    <property type="match status" value="1"/>
</dbReference>
<organism evidence="6">
    <name type="scientific">bioreactor metagenome</name>
    <dbReference type="NCBI Taxonomy" id="1076179"/>
    <lineage>
        <taxon>unclassified sequences</taxon>
        <taxon>metagenomes</taxon>
        <taxon>ecological metagenomes</taxon>
    </lineage>
</organism>
<keyword evidence="3" id="KW-0238">DNA-binding</keyword>
<dbReference type="Gene3D" id="3.40.50.1360">
    <property type="match status" value="1"/>
</dbReference>
<dbReference type="Pfam" id="PF04198">
    <property type="entry name" value="Sugar-bind"/>
    <property type="match status" value="1"/>
</dbReference>
<dbReference type="EMBL" id="VSSQ01004006">
    <property type="protein sequence ID" value="MPM23339.1"/>
    <property type="molecule type" value="Genomic_DNA"/>
</dbReference>
<protein>
    <submittedName>
        <fullName evidence="6">Sorbitol operon regulator</fullName>
    </submittedName>
</protein>
<reference evidence="6" key="1">
    <citation type="submission" date="2019-08" db="EMBL/GenBank/DDBJ databases">
        <authorList>
            <person name="Kucharzyk K."/>
            <person name="Murdoch R.W."/>
            <person name="Higgins S."/>
            <person name="Loffler F."/>
        </authorList>
    </citation>
    <scope>NUCLEOTIDE SEQUENCE</scope>
</reference>
<dbReference type="AlphaFoldDB" id="A0A644Y4V5"/>
<evidence type="ECO:0000256" key="4">
    <source>
        <dbReference type="ARBA" id="ARBA00023163"/>
    </source>
</evidence>
<dbReference type="GO" id="GO:0003677">
    <property type="term" value="F:DNA binding"/>
    <property type="evidence" value="ECO:0007669"/>
    <property type="project" value="UniProtKB-KW"/>
</dbReference>
<evidence type="ECO:0000256" key="2">
    <source>
        <dbReference type="ARBA" id="ARBA00023015"/>
    </source>
</evidence>
<dbReference type="InterPro" id="IPR037171">
    <property type="entry name" value="NagB/RpiA_transferase-like"/>
</dbReference>
<gene>
    <name evidence="6" type="primary">sorC_5</name>
    <name evidence="6" type="ORF">SDC9_69810</name>
</gene>
<dbReference type="InterPro" id="IPR007324">
    <property type="entry name" value="Sugar-bd_dom_put"/>
</dbReference>
<keyword evidence="4" id="KW-0804">Transcription</keyword>
<dbReference type="InterPro" id="IPR013324">
    <property type="entry name" value="RNA_pol_sigma_r3/r4-like"/>
</dbReference>